<feature type="compositionally biased region" description="Polar residues" evidence="1">
    <location>
        <begin position="343"/>
        <end position="354"/>
    </location>
</feature>
<feature type="compositionally biased region" description="Low complexity" evidence="1">
    <location>
        <begin position="329"/>
        <end position="342"/>
    </location>
</feature>
<name>A0A8H3ITZ7_9LECA</name>
<organism evidence="2 3">
    <name type="scientific">Alectoria fallacina</name>
    <dbReference type="NCBI Taxonomy" id="1903189"/>
    <lineage>
        <taxon>Eukaryota</taxon>
        <taxon>Fungi</taxon>
        <taxon>Dikarya</taxon>
        <taxon>Ascomycota</taxon>
        <taxon>Pezizomycotina</taxon>
        <taxon>Lecanoromycetes</taxon>
        <taxon>OSLEUM clade</taxon>
        <taxon>Lecanoromycetidae</taxon>
        <taxon>Lecanorales</taxon>
        <taxon>Lecanorineae</taxon>
        <taxon>Parmeliaceae</taxon>
        <taxon>Alectoria</taxon>
    </lineage>
</organism>
<proteinExistence type="predicted"/>
<keyword evidence="3" id="KW-1185">Reference proteome</keyword>
<sequence length="417" mass="45925">MLEHETIWPCMPYGPLETAGIGLICTLCGSINPNENHMAGHSIGDCGNTSTKIRGVSRRVNLERHLLRSHAVSDDCTRGLAESWKSTLRKKYFACGFCVCIFSTIQDQLNHIDMDHFKKGQRIREWSATKVIRGLLLSPKVASLFQCILLSDPYAIDHELHWDWHMIEDLQRRLEVGEDPAEILAFEAYGMLTFNLNRQNFDEQHSPMIVSGPKFIGQSAVAMDPFAIPAASLETNGEPQVEEPAGGSEHPWFSDEYYIPAPNTNYSRPSYGLPMNQGDAPEAQTSSDNQTIYPIVPRGFPAGSASSATQSQPVYFSVQTGSASDITERSSTSTYGSSNTSTQWQAAPSTTPSSLHPAEAADMHGEQRKIHPGPVHNIEAVGTQTSDLDDLARSSSLEGDSFLLNTCDPRDLIKKPR</sequence>
<accession>A0A8H3ITZ7</accession>
<gene>
    <name evidence="2" type="ORF">ALECFALPRED_005210</name>
</gene>
<feature type="region of interest" description="Disordered" evidence="1">
    <location>
        <begin position="268"/>
        <end position="287"/>
    </location>
</feature>
<protein>
    <recommendedName>
        <fullName evidence="4">C2H2-type domain-containing protein</fullName>
    </recommendedName>
</protein>
<comment type="caution">
    <text evidence="2">The sequence shown here is derived from an EMBL/GenBank/DDBJ whole genome shotgun (WGS) entry which is preliminary data.</text>
</comment>
<reference evidence="2" key="1">
    <citation type="submission" date="2021-03" db="EMBL/GenBank/DDBJ databases">
        <authorList>
            <person name="Tagirdzhanova G."/>
        </authorList>
    </citation>
    <scope>NUCLEOTIDE SEQUENCE</scope>
</reference>
<dbReference type="Proteomes" id="UP000664203">
    <property type="component" value="Unassembled WGS sequence"/>
</dbReference>
<evidence type="ECO:0000313" key="3">
    <source>
        <dbReference type="Proteomes" id="UP000664203"/>
    </source>
</evidence>
<evidence type="ECO:0000313" key="2">
    <source>
        <dbReference type="EMBL" id="CAF9932093.1"/>
    </source>
</evidence>
<dbReference type="OrthoDB" id="654211at2759"/>
<feature type="compositionally biased region" description="Basic and acidic residues" evidence="1">
    <location>
        <begin position="359"/>
        <end position="369"/>
    </location>
</feature>
<dbReference type="EMBL" id="CAJPDR010000320">
    <property type="protein sequence ID" value="CAF9932093.1"/>
    <property type="molecule type" value="Genomic_DNA"/>
</dbReference>
<evidence type="ECO:0000256" key="1">
    <source>
        <dbReference type="SAM" id="MobiDB-lite"/>
    </source>
</evidence>
<feature type="region of interest" description="Disordered" evidence="1">
    <location>
        <begin position="321"/>
        <end position="376"/>
    </location>
</feature>
<dbReference type="AlphaFoldDB" id="A0A8H3ITZ7"/>
<evidence type="ECO:0008006" key="4">
    <source>
        <dbReference type="Google" id="ProtNLM"/>
    </source>
</evidence>